<feature type="region of interest" description="Disordered" evidence="1">
    <location>
        <begin position="71"/>
        <end position="101"/>
    </location>
</feature>
<dbReference type="InterPro" id="IPR026960">
    <property type="entry name" value="RVT-Znf"/>
</dbReference>
<reference evidence="3" key="1">
    <citation type="submission" date="2017-07" db="EMBL/GenBank/DDBJ databases">
        <title>Taro Niue Genome Assembly and Annotation.</title>
        <authorList>
            <person name="Atibalentja N."/>
            <person name="Keating K."/>
            <person name="Fields C.J."/>
        </authorList>
    </citation>
    <scope>NUCLEOTIDE SEQUENCE</scope>
    <source>
        <strain evidence="3">Niue_2</strain>
        <tissue evidence="3">Leaf</tissue>
    </source>
</reference>
<feature type="domain" description="Reverse transcriptase zinc-binding" evidence="2">
    <location>
        <begin position="392"/>
        <end position="478"/>
    </location>
</feature>
<evidence type="ECO:0000256" key="1">
    <source>
        <dbReference type="SAM" id="MobiDB-lite"/>
    </source>
</evidence>
<keyword evidence="4" id="KW-1185">Reference proteome</keyword>
<dbReference type="PANTHER" id="PTHR46868">
    <property type="entry name" value="FCS-LIKE ZINC FINGER 11"/>
    <property type="match status" value="1"/>
</dbReference>
<feature type="region of interest" description="Disordered" evidence="1">
    <location>
        <begin position="263"/>
        <end position="288"/>
    </location>
</feature>
<dbReference type="OrthoDB" id="1937542at2759"/>
<sequence length="518" mass="56712">MPTGPTVAGKDPSLLSEGTSFFSLLGLLVGFAKGMADADSARSPTSPPDCRLFSSFGSHFVRSPRSPGAANGSYLASAATPPSSPPTPVDGHNGCSRTPTPRDNASPIFFLNVRFLEREALVPTTSCGFLRGLHRPWAVGGRSLSVAIMDSEPPVGAPPQWPMSFAQALSGSLHPQKALLPVKAPTFTDAGDPAVYFSQEEISKSEEVLQRAIIVKCSYGRPSIPEAVHNHLEQSVQRTLHAHADRVTSRVHGLVSHESLEATGMSSPSLMVPHGGPSAGDEDGVKTSKERGEDFRNEIHTRSKAKSAAAHKGWVLGDGSKISFLDDTWYGDRPLRELLPISSQEVVSPTVRDVFLDKHHPLCSYIPEDFQEVSLASFEDFPIWDATSSGKFSIKSAYELIRPYGIRRPPLLRIWHQRFSRRASLFAWLLLHRAVPVDHRITECGIPLPSRCYYCRSPQLEDLNHLFLHSDNIAKDLWSWIAPLLQNGVCPDVLVYLFFRNKICGVGVSWGSDNIPSP</sequence>
<dbReference type="Pfam" id="PF13966">
    <property type="entry name" value="zf-RVT"/>
    <property type="match status" value="1"/>
</dbReference>
<dbReference type="EMBL" id="NMUH01007751">
    <property type="protein sequence ID" value="MQM17766.1"/>
    <property type="molecule type" value="Genomic_DNA"/>
</dbReference>
<evidence type="ECO:0000313" key="4">
    <source>
        <dbReference type="Proteomes" id="UP000652761"/>
    </source>
</evidence>
<proteinExistence type="predicted"/>
<organism evidence="3 4">
    <name type="scientific">Colocasia esculenta</name>
    <name type="common">Wild taro</name>
    <name type="synonym">Arum esculentum</name>
    <dbReference type="NCBI Taxonomy" id="4460"/>
    <lineage>
        <taxon>Eukaryota</taxon>
        <taxon>Viridiplantae</taxon>
        <taxon>Streptophyta</taxon>
        <taxon>Embryophyta</taxon>
        <taxon>Tracheophyta</taxon>
        <taxon>Spermatophyta</taxon>
        <taxon>Magnoliopsida</taxon>
        <taxon>Liliopsida</taxon>
        <taxon>Araceae</taxon>
        <taxon>Aroideae</taxon>
        <taxon>Colocasieae</taxon>
        <taxon>Colocasia</taxon>
    </lineage>
</organism>
<accession>A0A843XEK7</accession>
<dbReference type="InterPro" id="IPR044585">
    <property type="entry name" value="FLZ10/11"/>
</dbReference>
<gene>
    <name evidence="3" type="ORF">Taro_050743</name>
</gene>
<dbReference type="Proteomes" id="UP000652761">
    <property type="component" value="Unassembled WGS sequence"/>
</dbReference>
<name>A0A843XEK7_COLES</name>
<dbReference type="AlphaFoldDB" id="A0A843XEK7"/>
<evidence type="ECO:0000259" key="2">
    <source>
        <dbReference type="Pfam" id="PF13966"/>
    </source>
</evidence>
<evidence type="ECO:0000313" key="3">
    <source>
        <dbReference type="EMBL" id="MQM17766.1"/>
    </source>
</evidence>
<protein>
    <recommendedName>
        <fullName evidence="2">Reverse transcriptase zinc-binding domain-containing protein</fullName>
    </recommendedName>
</protein>
<dbReference type="PANTHER" id="PTHR46868:SF3">
    <property type="entry name" value="FCS-LIKE ZINC FINGER 11"/>
    <property type="match status" value="1"/>
</dbReference>
<comment type="caution">
    <text evidence="3">The sequence shown here is derived from an EMBL/GenBank/DDBJ whole genome shotgun (WGS) entry which is preliminary data.</text>
</comment>